<dbReference type="SMART" id="SM00382">
    <property type="entry name" value="AAA"/>
    <property type="match status" value="1"/>
</dbReference>
<keyword evidence="6" id="KW-1185">Reference proteome</keyword>
<dbReference type="Pfam" id="PF00005">
    <property type="entry name" value="ABC_tran"/>
    <property type="match status" value="1"/>
</dbReference>
<accession>A0ABM8QMI8</accession>
<reference evidence="5 6" key="1">
    <citation type="submission" date="2021-02" db="EMBL/GenBank/DDBJ databases">
        <authorList>
            <person name="Han P."/>
        </authorList>
    </citation>
    <scope>NUCLEOTIDE SEQUENCE [LARGE SCALE GENOMIC DNA]</scope>
    <source>
        <strain evidence="5">Candidatus Nitrospira sp. ZN2</strain>
    </source>
</reference>
<feature type="domain" description="ABC transporter" evidence="4">
    <location>
        <begin position="2"/>
        <end position="233"/>
    </location>
</feature>
<keyword evidence="2" id="KW-0547">Nucleotide-binding</keyword>
<gene>
    <name evidence="5" type="primary">ybbA</name>
    <name evidence="5" type="ORF">NSPZN2_10963</name>
</gene>
<name>A0ABM8QMI8_9BACT</name>
<proteinExistence type="predicted"/>
<dbReference type="InterPro" id="IPR003593">
    <property type="entry name" value="AAA+_ATPase"/>
</dbReference>
<dbReference type="CDD" id="cd03255">
    <property type="entry name" value="ABC_MJ0796_LolCDE_FtsE"/>
    <property type="match status" value="1"/>
</dbReference>
<dbReference type="GO" id="GO:0005524">
    <property type="term" value="F:ATP binding"/>
    <property type="evidence" value="ECO:0007669"/>
    <property type="project" value="UniProtKB-KW"/>
</dbReference>
<organism evidence="5 6">
    <name type="scientific">Nitrospira defluvii</name>
    <dbReference type="NCBI Taxonomy" id="330214"/>
    <lineage>
        <taxon>Bacteria</taxon>
        <taxon>Pseudomonadati</taxon>
        <taxon>Nitrospirota</taxon>
        <taxon>Nitrospiria</taxon>
        <taxon>Nitrospirales</taxon>
        <taxon>Nitrospiraceae</taxon>
        <taxon>Nitrospira</taxon>
    </lineage>
</organism>
<dbReference type="InterPro" id="IPR017911">
    <property type="entry name" value="MacB-like_ATP-bd"/>
</dbReference>
<evidence type="ECO:0000256" key="2">
    <source>
        <dbReference type="ARBA" id="ARBA00022741"/>
    </source>
</evidence>
<protein>
    <submittedName>
        <fullName evidence="5">ABC transporter ATP-binding protein YbbA</fullName>
    </submittedName>
</protein>
<dbReference type="PANTHER" id="PTHR24220">
    <property type="entry name" value="IMPORT ATP-BINDING PROTEIN"/>
    <property type="match status" value="1"/>
</dbReference>
<evidence type="ECO:0000256" key="3">
    <source>
        <dbReference type="ARBA" id="ARBA00022840"/>
    </source>
</evidence>
<evidence type="ECO:0000259" key="4">
    <source>
        <dbReference type="PROSITE" id="PS50893"/>
    </source>
</evidence>
<dbReference type="SUPFAM" id="SSF52540">
    <property type="entry name" value="P-loop containing nucleoside triphosphate hydrolases"/>
    <property type="match status" value="1"/>
</dbReference>
<dbReference type="Gene3D" id="3.40.50.300">
    <property type="entry name" value="P-loop containing nucleotide triphosphate hydrolases"/>
    <property type="match status" value="1"/>
</dbReference>
<dbReference type="InterPro" id="IPR003439">
    <property type="entry name" value="ABC_transporter-like_ATP-bd"/>
</dbReference>
<evidence type="ECO:0000313" key="6">
    <source>
        <dbReference type="Proteomes" id="UP000675880"/>
    </source>
</evidence>
<dbReference type="EMBL" id="CAJNBJ010000001">
    <property type="protein sequence ID" value="CAE6705697.1"/>
    <property type="molecule type" value="Genomic_DNA"/>
</dbReference>
<dbReference type="Proteomes" id="UP000675880">
    <property type="component" value="Unassembled WGS sequence"/>
</dbReference>
<dbReference type="PROSITE" id="PS00211">
    <property type="entry name" value="ABC_TRANSPORTER_1"/>
    <property type="match status" value="1"/>
</dbReference>
<dbReference type="PROSITE" id="PS50893">
    <property type="entry name" value="ABC_TRANSPORTER_2"/>
    <property type="match status" value="1"/>
</dbReference>
<sequence>MIATQHVTMQLEAGGEMVRILDDVTLEIPDKQTVAIVGPSGSGKSTLLGLIAGLDRPTSGRIWLNGVDITTLGEKAMARLRLASIGYIFQSFHLIPTLTALENVSIPLELAGDTRSRERAGDLLEAVGLGHRVSHYPVQLSGGEQQRVAVARAFACRPPILLADEPTGNLDSATGRQVIELIMALHRDVGTTLVLVTHDPQLAVTMERVITIRDGRIASDQLTDGPHNLSDSLS</sequence>
<evidence type="ECO:0000313" key="5">
    <source>
        <dbReference type="EMBL" id="CAE6705697.1"/>
    </source>
</evidence>
<comment type="caution">
    <text evidence="5">The sequence shown here is derived from an EMBL/GenBank/DDBJ whole genome shotgun (WGS) entry which is preliminary data.</text>
</comment>
<keyword evidence="3 5" id="KW-0067">ATP-binding</keyword>
<dbReference type="InterPro" id="IPR027417">
    <property type="entry name" value="P-loop_NTPase"/>
</dbReference>
<dbReference type="InterPro" id="IPR015854">
    <property type="entry name" value="ABC_transpr_LolD-like"/>
</dbReference>
<evidence type="ECO:0000256" key="1">
    <source>
        <dbReference type="ARBA" id="ARBA00022448"/>
    </source>
</evidence>
<keyword evidence="1" id="KW-0813">Transport</keyword>
<dbReference type="InterPro" id="IPR017871">
    <property type="entry name" value="ABC_transporter-like_CS"/>
</dbReference>